<accession>A0A2M9YAK7</accession>
<reference evidence="2 3" key="1">
    <citation type="submission" date="2017-07" db="EMBL/GenBank/DDBJ databases">
        <title>Leptospira spp. isolated from tropical soils.</title>
        <authorList>
            <person name="Thibeaux R."/>
            <person name="Iraola G."/>
            <person name="Ferres I."/>
            <person name="Bierque E."/>
            <person name="Girault D."/>
            <person name="Soupe-Gilbert M.-E."/>
            <person name="Picardeau M."/>
            <person name="Goarant C."/>
        </authorList>
    </citation>
    <scope>NUCLEOTIDE SEQUENCE [LARGE SCALE GENOMIC DNA]</scope>
    <source>
        <strain evidence="2 3">FH4-C-A2</strain>
    </source>
</reference>
<feature type="transmembrane region" description="Helical" evidence="1">
    <location>
        <begin position="207"/>
        <end position="226"/>
    </location>
</feature>
<evidence type="ECO:0008006" key="4">
    <source>
        <dbReference type="Google" id="ProtNLM"/>
    </source>
</evidence>
<comment type="caution">
    <text evidence="2">The sequence shown here is derived from an EMBL/GenBank/DDBJ whole genome shotgun (WGS) entry which is preliminary data.</text>
</comment>
<dbReference type="Proteomes" id="UP000231926">
    <property type="component" value="Unassembled WGS sequence"/>
</dbReference>
<dbReference type="OrthoDB" id="329026at2"/>
<evidence type="ECO:0000256" key="1">
    <source>
        <dbReference type="SAM" id="Phobius"/>
    </source>
</evidence>
<keyword evidence="1" id="KW-0472">Membrane</keyword>
<feature type="transmembrane region" description="Helical" evidence="1">
    <location>
        <begin position="49"/>
        <end position="73"/>
    </location>
</feature>
<evidence type="ECO:0000313" key="3">
    <source>
        <dbReference type="Proteomes" id="UP000231926"/>
    </source>
</evidence>
<keyword evidence="1" id="KW-0812">Transmembrane</keyword>
<name>A0A2M9YAK7_9LEPT</name>
<organism evidence="2 3">
    <name type="scientific">Leptospira saintgironsiae</name>
    <dbReference type="NCBI Taxonomy" id="2023183"/>
    <lineage>
        <taxon>Bacteria</taxon>
        <taxon>Pseudomonadati</taxon>
        <taxon>Spirochaetota</taxon>
        <taxon>Spirochaetia</taxon>
        <taxon>Leptospirales</taxon>
        <taxon>Leptospiraceae</taxon>
        <taxon>Leptospira</taxon>
    </lineage>
</organism>
<feature type="transmembrane region" description="Helical" evidence="1">
    <location>
        <begin position="171"/>
        <end position="195"/>
    </location>
</feature>
<protein>
    <recommendedName>
        <fullName evidence="4">Yip1 domain-containing protein</fullName>
    </recommendedName>
</protein>
<keyword evidence="1" id="KW-1133">Transmembrane helix</keyword>
<feature type="transmembrane region" description="Helical" evidence="1">
    <location>
        <begin position="102"/>
        <end position="125"/>
    </location>
</feature>
<gene>
    <name evidence="2" type="ORF">CH362_14960</name>
</gene>
<feature type="transmembrane region" description="Helical" evidence="1">
    <location>
        <begin position="137"/>
        <end position="159"/>
    </location>
</feature>
<sequence length="229" mass="26961">MNHLLERLKELVQDNFYTRGFKKNLHYNLYPEDILKETPKEFFKGVFRVFLLFLGTYVVFNLLVSLTNAAYLLEYGDRMKELYDQGKVSFTLYLMNSFPNSIFMLAVLFLIFQFYFASFSYLALWVLGEEGRSYRRILGIAFSTSLYVLLAFYPILILFNVTPNSFKKDPFSMVLFLSLNGIFFFGAIILESVFYVRMCRRVFGQNLGRALITWFLPFFSFATFIISNL</sequence>
<keyword evidence="3" id="KW-1185">Reference proteome</keyword>
<dbReference type="AlphaFoldDB" id="A0A2M9YAK7"/>
<dbReference type="EMBL" id="NPDR01000006">
    <property type="protein sequence ID" value="PJZ48499.1"/>
    <property type="molecule type" value="Genomic_DNA"/>
</dbReference>
<evidence type="ECO:0000313" key="2">
    <source>
        <dbReference type="EMBL" id="PJZ48499.1"/>
    </source>
</evidence>
<proteinExistence type="predicted"/>
<dbReference type="RefSeq" id="WP_100711122.1">
    <property type="nucleotide sequence ID" value="NZ_NPDR01000006.1"/>
</dbReference>